<dbReference type="STRING" id="870435.A0A0C3JHQ6"/>
<name>A0A0C3JHQ6_PISTI</name>
<dbReference type="EMBL" id="KN832034">
    <property type="protein sequence ID" value="KIN97136.1"/>
    <property type="molecule type" value="Genomic_DNA"/>
</dbReference>
<reference evidence="1 2" key="1">
    <citation type="submission" date="2014-04" db="EMBL/GenBank/DDBJ databases">
        <authorList>
            <consortium name="DOE Joint Genome Institute"/>
            <person name="Kuo A."/>
            <person name="Kohler A."/>
            <person name="Costa M.D."/>
            <person name="Nagy L.G."/>
            <person name="Floudas D."/>
            <person name="Copeland A."/>
            <person name="Barry K.W."/>
            <person name="Cichocki N."/>
            <person name="Veneault-Fourrey C."/>
            <person name="LaButti K."/>
            <person name="Lindquist E.A."/>
            <person name="Lipzen A."/>
            <person name="Lundell T."/>
            <person name="Morin E."/>
            <person name="Murat C."/>
            <person name="Sun H."/>
            <person name="Tunlid A."/>
            <person name="Henrissat B."/>
            <person name="Grigoriev I.V."/>
            <person name="Hibbett D.S."/>
            <person name="Martin F."/>
            <person name="Nordberg H.P."/>
            <person name="Cantor M.N."/>
            <person name="Hua S.X."/>
        </authorList>
    </citation>
    <scope>NUCLEOTIDE SEQUENCE [LARGE SCALE GENOMIC DNA]</scope>
    <source>
        <strain evidence="1 2">Marx 270</strain>
    </source>
</reference>
<dbReference type="InParanoid" id="A0A0C3JHQ6"/>
<gene>
    <name evidence="1" type="ORF">M404DRAFT_161352</name>
</gene>
<evidence type="ECO:0000313" key="1">
    <source>
        <dbReference type="EMBL" id="KIN97136.1"/>
    </source>
</evidence>
<keyword evidence="2" id="KW-1185">Reference proteome</keyword>
<dbReference type="HOGENOM" id="CLU_1579182_0_0_1"/>
<protein>
    <submittedName>
        <fullName evidence="1">Uncharacterized protein</fullName>
    </submittedName>
</protein>
<accession>A0A0C3JHQ6</accession>
<dbReference type="OrthoDB" id="2682516at2759"/>
<organism evidence="1 2">
    <name type="scientific">Pisolithus tinctorius Marx 270</name>
    <dbReference type="NCBI Taxonomy" id="870435"/>
    <lineage>
        <taxon>Eukaryota</taxon>
        <taxon>Fungi</taxon>
        <taxon>Dikarya</taxon>
        <taxon>Basidiomycota</taxon>
        <taxon>Agaricomycotina</taxon>
        <taxon>Agaricomycetes</taxon>
        <taxon>Agaricomycetidae</taxon>
        <taxon>Boletales</taxon>
        <taxon>Sclerodermatineae</taxon>
        <taxon>Pisolithaceae</taxon>
        <taxon>Pisolithus</taxon>
    </lineage>
</organism>
<reference evidence="2" key="2">
    <citation type="submission" date="2015-01" db="EMBL/GenBank/DDBJ databases">
        <title>Evolutionary Origins and Diversification of the Mycorrhizal Mutualists.</title>
        <authorList>
            <consortium name="DOE Joint Genome Institute"/>
            <consortium name="Mycorrhizal Genomics Consortium"/>
            <person name="Kohler A."/>
            <person name="Kuo A."/>
            <person name="Nagy L.G."/>
            <person name="Floudas D."/>
            <person name="Copeland A."/>
            <person name="Barry K.W."/>
            <person name="Cichocki N."/>
            <person name="Veneault-Fourrey C."/>
            <person name="LaButti K."/>
            <person name="Lindquist E.A."/>
            <person name="Lipzen A."/>
            <person name="Lundell T."/>
            <person name="Morin E."/>
            <person name="Murat C."/>
            <person name="Riley R."/>
            <person name="Ohm R."/>
            <person name="Sun H."/>
            <person name="Tunlid A."/>
            <person name="Henrissat B."/>
            <person name="Grigoriev I.V."/>
            <person name="Hibbett D.S."/>
            <person name="Martin F."/>
        </authorList>
    </citation>
    <scope>NUCLEOTIDE SEQUENCE [LARGE SCALE GENOMIC DNA]</scope>
    <source>
        <strain evidence="2">Marx 270</strain>
    </source>
</reference>
<sequence length="169" mass="19024">MLKRAFKFTPPSSKQNLHKPITAQMICNIHKLMLKDDPLDMAVFACLTTSFYMAARVGEFTLKCLDAFDPTVMTMHSSCVITNSAPFSTSQETDHNGLKTTVFSLLSMKVNPNREEVNWVKQSGPSDLHAPAPENQQPTCKWPSLRLQEGQYSPPLDMTSFYLVPEETH</sequence>
<proteinExistence type="predicted"/>
<dbReference type="AlphaFoldDB" id="A0A0C3JHQ6"/>
<dbReference type="Proteomes" id="UP000054217">
    <property type="component" value="Unassembled WGS sequence"/>
</dbReference>
<evidence type="ECO:0000313" key="2">
    <source>
        <dbReference type="Proteomes" id="UP000054217"/>
    </source>
</evidence>